<dbReference type="OrthoDB" id="2016523at2759"/>
<feature type="transmembrane region" description="Helical" evidence="1">
    <location>
        <begin position="99"/>
        <end position="122"/>
    </location>
</feature>
<dbReference type="GO" id="GO:0016757">
    <property type="term" value="F:glycosyltransferase activity"/>
    <property type="evidence" value="ECO:0007669"/>
    <property type="project" value="InterPro"/>
</dbReference>
<gene>
    <name evidence="2" type="ORF">B0A48_00376</name>
</gene>
<dbReference type="EMBL" id="NAJO01000001">
    <property type="protein sequence ID" value="OQO14994.1"/>
    <property type="molecule type" value="Genomic_DNA"/>
</dbReference>
<organism evidence="2 3">
    <name type="scientific">Cryoendolithus antarcticus</name>
    <dbReference type="NCBI Taxonomy" id="1507870"/>
    <lineage>
        <taxon>Eukaryota</taxon>
        <taxon>Fungi</taxon>
        <taxon>Dikarya</taxon>
        <taxon>Ascomycota</taxon>
        <taxon>Pezizomycotina</taxon>
        <taxon>Dothideomycetes</taxon>
        <taxon>Dothideomycetidae</taxon>
        <taxon>Cladosporiales</taxon>
        <taxon>Cladosporiaceae</taxon>
        <taxon>Cryoendolithus</taxon>
    </lineage>
</organism>
<dbReference type="PANTHER" id="PTHR31410:SF1">
    <property type="entry name" value="POST-GPI ATTACHMENT TO PROTEINS FACTOR 4"/>
    <property type="match status" value="1"/>
</dbReference>
<dbReference type="Proteomes" id="UP000192596">
    <property type="component" value="Unassembled WGS sequence"/>
</dbReference>
<keyword evidence="1" id="KW-0472">Membrane</keyword>
<dbReference type="GO" id="GO:0000139">
    <property type="term" value="C:Golgi membrane"/>
    <property type="evidence" value="ECO:0007669"/>
    <property type="project" value="InterPro"/>
</dbReference>
<keyword evidence="3" id="KW-1185">Reference proteome</keyword>
<proteinExistence type="predicted"/>
<dbReference type="GO" id="GO:0006506">
    <property type="term" value="P:GPI anchor biosynthetic process"/>
    <property type="evidence" value="ECO:0007669"/>
    <property type="project" value="InterPro"/>
</dbReference>
<dbReference type="InParanoid" id="A0A1V8TUK4"/>
<reference evidence="3" key="1">
    <citation type="submission" date="2017-03" db="EMBL/GenBank/DDBJ databases">
        <title>Genomes of endolithic fungi from Antarctica.</title>
        <authorList>
            <person name="Coleine C."/>
            <person name="Masonjones S."/>
            <person name="Stajich J.E."/>
        </authorList>
    </citation>
    <scope>NUCLEOTIDE SEQUENCE [LARGE SCALE GENOMIC DNA]</scope>
    <source>
        <strain evidence="3">CCFEE 5527</strain>
    </source>
</reference>
<name>A0A1V8TUK4_9PEZI</name>
<accession>A0A1V8TUK4</accession>
<evidence type="ECO:0000313" key="3">
    <source>
        <dbReference type="Proteomes" id="UP000192596"/>
    </source>
</evidence>
<protein>
    <submittedName>
        <fullName evidence="2">Uncharacterized protein</fullName>
    </submittedName>
</protein>
<comment type="caution">
    <text evidence="2">The sequence shown here is derived from an EMBL/GenBank/DDBJ whole genome shotgun (WGS) entry which is preliminary data.</text>
</comment>
<evidence type="ECO:0000256" key="1">
    <source>
        <dbReference type="SAM" id="Phobius"/>
    </source>
</evidence>
<keyword evidence="1" id="KW-0812">Transmembrane</keyword>
<keyword evidence="1" id="KW-1133">Transmembrane helix</keyword>
<dbReference type="AlphaFoldDB" id="A0A1V8TUK4"/>
<dbReference type="PANTHER" id="PTHR31410">
    <property type="entry name" value="TRANSMEMBRANE PROTEIN 246"/>
    <property type="match status" value="1"/>
</dbReference>
<sequence>MLLMKRATREYTQLATQIGISTTRLTAYLALGILAETKSALRKTSQDFLYLRLFYTEAFFGWNGEDWPINTFWSLATIAGLALTTDWARSTSPAAKRVLTPYLTIILCFILVPWSVLLVIAAERLTVSPLATGVNEMNDFGCCAQGLVFPRHKADDLIQWFEKSHIGFADSLTEQYANDRGEQRWALTPSVLQHIGAKSSKADDSGPAAKHQKSVAETIWNSAFELNNAKVLRLEHERAALNAVAIR</sequence>
<evidence type="ECO:0000313" key="2">
    <source>
        <dbReference type="EMBL" id="OQO14994.1"/>
    </source>
</evidence>
<dbReference type="STRING" id="1507870.A0A1V8TUK4"/>
<dbReference type="InterPro" id="IPR029675">
    <property type="entry name" value="PGAP4"/>
</dbReference>